<dbReference type="InterPro" id="IPR011047">
    <property type="entry name" value="Quinoprotein_ADH-like_sf"/>
</dbReference>
<keyword evidence="5" id="KW-1185">Reference proteome</keyword>
<feature type="compositionally biased region" description="Low complexity" evidence="1">
    <location>
        <begin position="420"/>
        <end position="452"/>
    </location>
</feature>
<dbReference type="Gene3D" id="2.130.10.10">
    <property type="entry name" value="YVTN repeat-like/Quinoprotein amine dehydrogenase"/>
    <property type="match status" value="1"/>
</dbReference>
<evidence type="ECO:0000256" key="2">
    <source>
        <dbReference type="SAM" id="SignalP"/>
    </source>
</evidence>
<dbReference type="Proteomes" id="UP001216907">
    <property type="component" value="Unassembled WGS sequence"/>
</dbReference>
<feature type="domain" description="Pyrrolo-quinoline quinone repeat" evidence="3">
    <location>
        <begin position="199"/>
        <end position="391"/>
    </location>
</feature>
<dbReference type="SUPFAM" id="SSF50998">
    <property type="entry name" value="Quinoprotein alcohol dehydrogenase-like"/>
    <property type="match status" value="1"/>
</dbReference>
<feature type="domain" description="Pyrrolo-quinoline quinone repeat" evidence="3">
    <location>
        <begin position="59"/>
        <end position="164"/>
    </location>
</feature>
<dbReference type="PANTHER" id="PTHR34512:SF30">
    <property type="entry name" value="OUTER MEMBRANE PROTEIN ASSEMBLY FACTOR BAMB"/>
    <property type="match status" value="1"/>
</dbReference>
<evidence type="ECO:0000259" key="3">
    <source>
        <dbReference type="Pfam" id="PF13360"/>
    </source>
</evidence>
<name>A0ABT6FFX2_9BACT</name>
<dbReference type="InterPro" id="IPR002372">
    <property type="entry name" value="PQQ_rpt_dom"/>
</dbReference>
<evidence type="ECO:0000313" key="4">
    <source>
        <dbReference type="EMBL" id="MDG3006472.1"/>
    </source>
</evidence>
<organism evidence="4 5">
    <name type="scientific">Paludisphaera mucosa</name>
    <dbReference type="NCBI Taxonomy" id="3030827"/>
    <lineage>
        <taxon>Bacteria</taxon>
        <taxon>Pseudomonadati</taxon>
        <taxon>Planctomycetota</taxon>
        <taxon>Planctomycetia</taxon>
        <taxon>Isosphaerales</taxon>
        <taxon>Isosphaeraceae</taxon>
        <taxon>Paludisphaera</taxon>
    </lineage>
</organism>
<feature type="region of interest" description="Disordered" evidence="1">
    <location>
        <begin position="394"/>
        <end position="452"/>
    </location>
</feature>
<dbReference type="EMBL" id="JARRAG010000002">
    <property type="protein sequence ID" value="MDG3006472.1"/>
    <property type="molecule type" value="Genomic_DNA"/>
</dbReference>
<gene>
    <name evidence="4" type="ORF">PZE19_22095</name>
</gene>
<dbReference type="SMART" id="SM00564">
    <property type="entry name" value="PQQ"/>
    <property type="match status" value="3"/>
</dbReference>
<evidence type="ECO:0000313" key="5">
    <source>
        <dbReference type="Proteomes" id="UP001216907"/>
    </source>
</evidence>
<feature type="signal peptide" evidence="2">
    <location>
        <begin position="1"/>
        <end position="23"/>
    </location>
</feature>
<comment type="caution">
    <text evidence="4">The sequence shown here is derived from an EMBL/GenBank/DDBJ whole genome shotgun (WGS) entry which is preliminary data.</text>
</comment>
<dbReference type="RefSeq" id="WP_277862768.1">
    <property type="nucleotide sequence ID" value="NZ_JARRAG010000002.1"/>
</dbReference>
<dbReference type="InterPro" id="IPR015943">
    <property type="entry name" value="WD40/YVTN_repeat-like_dom_sf"/>
</dbReference>
<reference evidence="4 5" key="1">
    <citation type="submission" date="2023-03" db="EMBL/GenBank/DDBJ databases">
        <title>Paludisphaera mucosa sp. nov. a novel planctomycete from northern fen.</title>
        <authorList>
            <person name="Ivanova A."/>
        </authorList>
    </citation>
    <scope>NUCLEOTIDE SEQUENCE [LARGE SCALE GENOMIC DNA]</scope>
    <source>
        <strain evidence="4 5">Pla2</strain>
    </source>
</reference>
<accession>A0ABT6FFX2</accession>
<feature type="chain" id="PRO_5045761391" evidence="2">
    <location>
        <begin position="24"/>
        <end position="452"/>
    </location>
</feature>
<keyword evidence="2" id="KW-0732">Signal</keyword>
<dbReference type="InterPro" id="IPR018391">
    <property type="entry name" value="PQQ_b-propeller_rpt"/>
</dbReference>
<evidence type="ECO:0000256" key="1">
    <source>
        <dbReference type="SAM" id="MobiDB-lite"/>
    </source>
</evidence>
<dbReference type="PANTHER" id="PTHR34512">
    <property type="entry name" value="CELL SURFACE PROTEIN"/>
    <property type="match status" value="1"/>
</dbReference>
<sequence>MSRRLALVWAALLLCWAGPMAHAQSALPSSVVPSRTALSRLGLERQWITVAPVAGSERILRISRGQDLLFVQTDHALLHVFEAETGRPLWSAQIGEQSPTALPISQNSYAVFATCANILTALDRNTGRVIWQTNLDVLPSSGTTADDDHLLIGLENGMTRCYSLKQDHPKGASTLRTKPAMLWNVGTGGPIRTRPLIAGRIACFGSSDGKVYVNMTHEPTSLYRISTGGPIASELGTHGTRTLLIPSADDSLYAVDVLTSKIAWTFPSGAPIDQAPVVAQDEIFVINESGGLSVIDPKNGSPRWTTATDSGKLLGASPTKVYLLSGDNDLMVVARDTGKVLLDPAATFQRAGLNLRDFELSFPEHHDDRLYLATPSGVLVCLREIGATKPRLLRDPNAKPFGYVPPEGIKDLPNPFNEVPADPNGAPADPNAAPAEPDAAPADPNAAKAPQP</sequence>
<proteinExistence type="predicted"/>
<protein>
    <submittedName>
        <fullName evidence="4">PQQ-binding-like beta-propeller repeat protein</fullName>
    </submittedName>
</protein>
<dbReference type="Pfam" id="PF13360">
    <property type="entry name" value="PQQ_2"/>
    <property type="match status" value="2"/>
</dbReference>